<reference evidence="9 10" key="1">
    <citation type="submission" date="2016-01" db="EMBL/GenBank/DDBJ databases">
        <authorList>
            <consortium name="TB Trials Study Group"/>
            <person name="Sutton G."/>
            <person name="Brinkac L."/>
            <person name="Sanka R."/>
            <person name="Adams M."/>
            <person name="Lau E.L."/>
            <person name="Macaden R."/>
            <person name="Grewal H.M.S."/>
        </authorList>
    </citation>
    <scope>NUCLEOTIDE SEQUENCE [LARGE SCALE GENOMIC DNA]</scope>
    <source>
        <strain evidence="9 10">IS-1744</strain>
    </source>
</reference>
<feature type="transmembrane region" description="Helical" evidence="7">
    <location>
        <begin position="64"/>
        <end position="84"/>
    </location>
</feature>
<keyword evidence="5 7" id="KW-1133">Transmembrane helix</keyword>
<evidence type="ECO:0000256" key="2">
    <source>
        <dbReference type="ARBA" id="ARBA00022448"/>
    </source>
</evidence>
<comment type="caution">
    <text evidence="9">The sequence shown here is derived from an EMBL/GenBank/DDBJ whole genome shotgun (WGS) entry which is preliminary data.</text>
</comment>
<organism evidence="9 10">
    <name type="scientific">Mycobacterium lehmannii</name>
    <dbReference type="NCBI Taxonomy" id="2048550"/>
    <lineage>
        <taxon>Bacteria</taxon>
        <taxon>Bacillati</taxon>
        <taxon>Actinomycetota</taxon>
        <taxon>Actinomycetes</taxon>
        <taxon>Mycobacteriales</taxon>
        <taxon>Mycobacteriaceae</taxon>
        <taxon>Mycobacterium</taxon>
    </lineage>
</organism>
<dbReference type="Gene3D" id="1.20.1720.10">
    <property type="entry name" value="Multidrug resistance protein D"/>
    <property type="match status" value="1"/>
</dbReference>
<dbReference type="RefSeq" id="WP_064394533.1">
    <property type="nucleotide sequence ID" value="NZ_LQIR01000004.1"/>
</dbReference>
<feature type="transmembrane region" description="Helical" evidence="7">
    <location>
        <begin position="413"/>
        <end position="432"/>
    </location>
</feature>
<keyword evidence="3" id="KW-1003">Cell membrane</keyword>
<dbReference type="GO" id="GO:0022857">
    <property type="term" value="F:transmembrane transporter activity"/>
    <property type="evidence" value="ECO:0007669"/>
    <property type="project" value="InterPro"/>
</dbReference>
<evidence type="ECO:0000256" key="6">
    <source>
        <dbReference type="ARBA" id="ARBA00023136"/>
    </source>
</evidence>
<evidence type="ECO:0000256" key="7">
    <source>
        <dbReference type="SAM" id="Phobius"/>
    </source>
</evidence>
<gene>
    <name evidence="9" type="ORF">AU192_24365</name>
</gene>
<dbReference type="InterPro" id="IPR020846">
    <property type="entry name" value="MFS_dom"/>
</dbReference>
<feature type="transmembrane region" description="Helical" evidence="7">
    <location>
        <begin position="180"/>
        <end position="202"/>
    </location>
</feature>
<evidence type="ECO:0000256" key="1">
    <source>
        <dbReference type="ARBA" id="ARBA00004651"/>
    </source>
</evidence>
<name>A0A117JLK9_9MYCO</name>
<dbReference type="Gene3D" id="1.20.1250.20">
    <property type="entry name" value="MFS general substrate transporter like domains"/>
    <property type="match status" value="1"/>
</dbReference>
<feature type="transmembrane region" description="Helical" evidence="7">
    <location>
        <begin position="121"/>
        <end position="143"/>
    </location>
</feature>
<dbReference type="CDD" id="cd17321">
    <property type="entry name" value="MFS_MMR_MDR_like"/>
    <property type="match status" value="1"/>
</dbReference>
<dbReference type="Proteomes" id="UP000053707">
    <property type="component" value="Unassembled WGS sequence"/>
</dbReference>
<feature type="transmembrane region" description="Helical" evidence="7">
    <location>
        <begin position="283"/>
        <end position="307"/>
    </location>
</feature>
<dbReference type="Pfam" id="PF07690">
    <property type="entry name" value="MFS_1"/>
    <property type="match status" value="1"/>
</dbReference>
<feature type="transmembrane region" description="Helical" evidence="7">
    <location>
        <begin position="347"/>
        <end position="364"/>
    </location>
</feature>
<dbReference type="PANTHER" id="PTHR42718">
    <property type="entry name" value="MAJOR FACILITATOR SUPERFAMILY MULTIDRUG TRANSPORTER MFSC"/>
    <property type="match status" value="1"/>
</dbReference>
<keyword evidence="2" id="KW-0813">Transport</keyword>
<feature type="transmembrane region" description="Helical" evidence="7">
    <location>
        <begin position="155"/>
        <end position="174"/>
    </location>
</feature>
<feature type="transmembrane region" description="Helical" evidence="7">
    <location>
        <begin position="465"/>
        <end position="485"/>
    </location>
</feature>
<evidence type="ECO:0000259" key="8">
    <source>
        <dbReference type="PROSITE" id="PS50850"/>
    </source>
</evidence>
<dbReference type="InterPro" id="IPR011701">
    <property type="entry name" value="MFS"/>
</dbReference>
<keyword evidence="4 7" id="KW-0812">Transmembrane</keyword>
<evidence type="ECO:0000256" key="5">
    <source>
        <dbReference type="ARBA" id="ARBA00022989"/>
    </source>
</evidence>
<feature type="transmembrane region" description="Helical" evidence="7">
    <location>
        <begin position="313"/>
        <end position="335"/>
    </location>
</feature>
<protein>
    <submittedName>
        <fullName evidence="9">MFS transporter</fullName>
    </submittedName>
</protein>
<dbReference type="PROSITE" id="PS50850">
    <property type="entry name" value="MFS"/>
    <property type="match status" value="1"/>
</dbReference>
<comment type="subcellular location">
    <subcellularLocation>
        <location evidence="1">Cell membrane</location>
        <topology evidence="1">Multi-pass membrane protein</topology>
    </subcellularLocation>
</comment>
<dbReference type="AlphaFoldDB" id="A0A117JLK9"/>
<dbReference type="EMBL" id="LQIR01000004">
    <property type="protein sequence ID" value="KUI19876.1"/>
    <property type="molecule type" value="Genomic_DNA"/>
</dbReference>
<proteinExistence type="predicted"/>
<keyword evidence="6 7" id="KW-0472">Membrane</keyword>
<dbReference type="PANTHER" id="PTHR42718:SF46">
    <property type="entry name" value="BLR6921 PROTEIN"/>
    <property type="match status" value="1"/>
</dbReference>
<feature type="transmembrane region" description="Helical" evidence="7">
    <location>
        <begin position="96"/>
        <end position="115"/>
    </location>
</feature>
<feature type="transmembrane region" description="Helical" evidence="7">
    <location>
        <begin position="376"/>
        <end position="401"/>
    </location>
</feature>
<feature type="transmembrane region" description="Helical" evidence="7">
    <location>
        <begin position="245"/>
        <end position="263"/>
    </location>
</feature>
<keyword evidence="10" id="KW-1185">Reference proteome</keyword>
<evidence type="ECO:0000256" key="3">
    <source>
        <dbReference type="ARBA" id="ARBA00022475"/>
    </source>
</evidence>
<evidence type="ECO:0000256" key="4">
    <source>
        <dbReference type="ARBA" id="ARBA00022692"/>
    </source>
</evidence>
<evidence type="ECO:0000313" key="10">
    <source>
        <dbReference type="Proteomes" id="UP000053707"/>
    </source>
</evidence>
<feature type="transmembrane region" description="Helical" evidence="7">
    <location>
        <begin position="214"/>
        <end position="233"/>
    </location>
</feature>
<dbReference type="InterPro" id="IPR036259">
    <property type="entry name" value="MFS_trans_sf"/>
</dbReference>
<feature type="transmembrane region" description="Helical" evidence="7">
    <location>
        <begin position="30"/>
        <end position="52"/>
    </location>
</feature>
<dbReference type="GO" id="GO:0005886">
    <property type="term" value="C:plasma membrane"/>
    <property type="evidence" value="ECO:0007669"/>
    <property type="project" value="UniProtKB-SubCell"/>
</dbReference>
<dbReference type="SUPFAM" id="SSF103473">
    <property type="entry name" value="MFS general substrate transporter"/>
    <property type="match status" value="1"/>
</dbReference>
<accession>A0A117JLK9</accession>
<feature type="domain" description="Major facilitator superfamily (MFS) profile" evidence="8">
    <location>
        <begin position="30"/>
        <end position="488"/>
    </location>
</feature>
<evidence type="ECO:0000313" key="9">
    <source>
        <dbReference type="EMBL" id="KUI19876.1"/>
    </source>
</evidence>
<sequence length="505" mass="51581">MSAVGGSSESTDRPVPPAALPLAKSVLGPAIIAITGMQLMSTLDGTIVIVALPRMQADLGLTDASKSWVITAYVLAFGGLLLLGGRVGDAIGHKRAFLSGVGVFTIASLVCGLATDPATLIVARAVQGTGAAVAAPTGLALIATTYAVGQARNRALAISAAMQGIGSVLGLVLGGALTVISWRLAFLINVPIGIAIITIAVLKLAETHHERLKLDVTGALLATLGCSSAVLVFTQGPPRGWIDPLVIGAAVASAVFFISFLLVERTAQHPIVPFSVFDNRNRVMTFIALFLAGGVLLTLTVMIGLLVQDVLGYSALEAGICFIPFALAFGVGTAVAARLAPHVAPRWLILGGGIFVLGAMLYGSTLDRSIPYFPDLFAPIVIGGFGIGAIAVILPLCAIAGVGPGEIGPVSSITLMVQNLGGPVVLVVIQAVQTSRTLYLGGTTGPVKDMTPAQLDALGYGYTYSLLWVAGVAVMVGIAAFFIGFSSRQIASAQHTKEAVEAGEL</sequence>